<feature type="transmembrane region" description="Helical" evidence="2">
    <location>
        <begin position="254"/>
        <end position="270"/>
    </location>
</feature>
<dbReference type="PANTHER" id="PTHR38434">
    <property type="entry name" value="BLL2549 PROTEIN"/>
    <property type="match status" value="1"/>
</dbReference>
<dbReference type="InterPro" id="IPR019286">
    <property type="entry name" value="DUF2339_TM"/>
</dbReference>
<dbReference type="PROSITE" id="PS51257">
    <property type="entry name" value="PROKAR_LIPOPROTEIN"/>
    <property type="match status" value="1"/>
</dbReference>
<feature type="transmembrane region" description="Helical" evidence="2">
    <location>
        <begin position="376"/>
        <end position="397"/>
    </location>
</feature>
<dbReference type="AlphaFoldDB" id="A0A2U0SC81"/>
<accession>A0A2U0SC81</accession>
<feature type="transmembrane region" description="Helical" evidence="2">
    <location>
        <begin position="662"/>
        <end position="682"/>
    </location>
</feature>
<proteinExistence type="predicted"/>
<gene>
    <name evidence="3" type="ORF">DD559_06235</name>
</gene>
<comment type="caution">
    <text evidence="3">The sequence shown here is derived from an EMBL/GenBank/DDBJ whole genome shotgun (WGS) entry which is preliminary data.</text>
</comment>
<feature type="transmembrane region" description="Helical" evidence="2">
    <location>
        <begin position="205"/>
        <end position="223"/>
    </location>
</feature>
<feature type="transmembrane region" description="Helical" evidence="2">
    <location>
        <begin position="176"/>
        <end position="199"/>
    </location>
</feature>
<keyword evidence="2" id="KW-0472">Membrane</keyword>
<feature type="transmembrane region" description="Helical" evidence="2">
    <location>
        <begin position="144"/>
        <end position="164"/>
    </location>
</feature>
<sequence>MSRRRAKLVPMIGSLLLLVACAAAFGFLLLQARIAQLERSVQAMAEELARLHDRTQPTPIPRPAAATARAVPAPPPVPEPALRSEPESLQDAPLEPRTRFALPRLSFESLVGGRLPIWIGGVALVLAGFFLVRYSIEQGLLGPAARTTIAALFGVALVAASEAVRRLPATRDDPRLGQALAGAGIASLYGTLYMAAALYHLVAPLSAFVLVVLVTLAAMALSLRHGPPTAVMALAGGFLAPLVAGFDAAGIGPLLVYLGLFVAALFGLAVHRGWGWLAFAASFAGLAWAQFLIAVLGGSGNLSSVGGFTMLLAGGASAALPAAGIRSRWLRLAPLLAGLLQLVVIAPGLEFGALAWSFYLVLAAAALALAWRDAAYLPGALASLVLLLALEGLALLAPAAGPTPLAALVATLLFGGTGQWLARRSRDWLLMALLGTGGPLLVAHLFAPALLPGWGWGLLEAAAAAACARLAAPLRTEAEGRALIAITLATALLGTVALAQFVPDQWVALPLAAALLLLGVWARQNRVPALFALPVLPLVAALVAAAPQLFGLIGLVFETTSGTRIAYPLLPPLADLLRTLGLPILAAIALLADPRQFGAARRLTAPLAAGLGLMLLYALAKQPLAIATPERFLAWGFVERALITQACLAAGWALARAGRLPSLGLALLLLGLGRIVLFDGLMVNPVFVAQWSGPLPLVHFALAAFWCWTLPHPRWRIAAALLTLAAAFAAVRQWTHGPILTGPIGSFENGGYSAALLGVALAWLVRGITAARHDLRIAGLVLLTCTTFKVFLIDAAALDGLLRILSFLGLGVALIAIGWAYSRFLARPAVAPLADHGSP</sequence>
<feature type="transmembrane region" description="Helical" evidence="2">
    <location>
        <begin position="277"/>
        <end position="296"/>
    </location>
</feature>
<evidence type="ECO:0000256" key="2">
    <source>
        <dbReference type="SAM" id="Phobius"/>
    </source>
</evidence>
<feature type="region of interest" description="Disordered" evidence="1">
    <location>
        <begin position="52"/>
        <end position="93"/>
    </location>
</feature>
<feature type="transmembrane region" description="Helical" evidence="2">
    <location>
        <begin position="569"/>
        <end position="591"/>
    </location>
</feature>
<feature type="transmembrane region" description="Helical" evidence="2">
    <location>
        <begin position="115"/>
        <end position="132"/>
    </location>
</feature>
<feature type="transmembrane region" description="Helical" evidence="2">
    <location>
        <begin position="483"/>
        <end position="501"/>
    </location>
</feature>
<feature type="transmembrane region" description="Helical" evidence="2">
    <location>
        <begin position="777"/>
        <end position="798"/>
    </location>
</feature>
<feature type="transmembrane region" description="Helical" evidence="2">
    <location>
        <begin position="715"/>
        <end position="735"/>
    </location>
</feature>
<feature type="transmembrane region" description="Helical" evidence="2">
    <location>
        <begin position="302"/>
        <end position="322"/>
    </location>
</feature>
<feature type="transmembrane region" description="Helical" evidence="2">
    <location>
        <begin position="535"/>
        <end position="557"/>
    </location>
</feature>
<feature type="transmembrane region" description="Helical" evidence="2">
    <location>
        <begin position="453"/>
        <end position="471"/>
    </location>
</feature>
<feature type="transmembrane region" description="Helical" evidence="2">
    <location>
        <begin position="12"/>
        <end position="30"/>
    </location>
</feature>
<organism evidence="3 4">
    <name type="scientific">Sphingomonas pokkalii</name>
    <dbReference type="NCBI Taxonomy" id="2175090"/>
    <lineage>
        <taxon>Bacteria</taxon>
        <taxon>Pseudomonadati</taxon>
        <taxon>Pseudomonadota</taxon>
        <taxon>Alphaproteobacteria</taxon>
        <taxon>Sphingomonadales</taxon>
        <taxon>Sphingomonadaceae</taxon>
        <taxon>Sphingomonas</taxon>
    </lineage>
</organism>
<evidence type="ECO:0000256" key="1">
    <source>
        <dbReference type="SAM" id="MobiDB-lite"/>
    </source>
</evidence>
<feature type="transmembrane region" description="Helical" evidence="2">
    <location>
        <begin position="507"/>
        <end position="523"/>
    </location>
</feature>
<feature type="transmembrane region" description="Helical" evidence="2">
    <location>
        <begin position="804"/>
        <end position="821"/>
    </location>
</feature>
<protein>
    <submittedName>
        <fullName evidence="3">DUF2339 domain-containing protein</fullName>
    </submittedName>
</protein>
<dbReference type="PANTHER" id="PTHR38434:SF1">
    <property type="entry name" value="BLL2549 PROTEIN"/>
    <property type="match status" value="1"/>
</dbReference>
<feature type="transmembrane region" description="Helical" evidence="2">
    <location>
        <begin position="632"/>
        <end position="655"/>
    </location>
</feature>
<keyword evidence="2" id="KW-1133">Transmembrane helix</keyword>
<dbReference type="OrthoDB" id="5422830at2"/>
<dbReference type="Pfam" id="PF10101">
    <property type="entry name" value="DUF2339"/>
    <property type="match status" value="1"/>
</dbReference>
<feature type="transmembrane region" description="Helical" evidence="2">
    <location>
        <begin position="428"/>
        <end position="447"/>
    </location>
</feature>
<evidence type="ECO:0000313" key="3">
    <source>
        <dbReference type="EMBL" id="PVX28982.1"/>
    </source>
</evidence>
<evidence type="ECO:0000313" key="4">
    <source>
        <dbReference type="Proteomes" id="UP000245890"/>
    </source>
</evidence>
<feature type="transmembrane region" description="Helical" evidence="2">
    <location>
        <begin position="747"/>
        <end position="765"/>
    </location>
</feature>
<keyword evidence="2" id="KW-0812">Transmembrane</keyword>
<dbReference type="EMBL" id="QENQ01000001">
    <property type="protein sequence ID" value="PVX28982.1"/>
    <property type="molecule type" value="Genomic_DNA"/>
</dbReference>
<keyword evidence="4" id="KW-1185">Reference proteome</keyword>
<reference evidence="3 4" key="1">
    <citation type="submission" date="2018-05" db="EMBL/GenBank/DDBJ databases">
        <title>Description of Sphingomonas pokkalii sp nov, isolated from the rhizosphere of saline tolerant pokkali rice and its draft genome analysis.</title>
        <authorList>
            <person name="Menon R."/>
            <person name="Kumari S."/>
            <person name="Rameshkumar N."/>
        </authorList>
    </citation>
    <scope>NUCLEOTIDE SEQUENCE [LARGE SCALE GENOMIC DNA]</scope>
    <source>
        <strain evidence="3 4">L3B27</strain>
    </source>
</reference>
<feature type="transmembrane region" description="Helical" evidence="2">
    <location>
        <begin position="403"/>
        <end position="421"/>
    </location>
</feature>
<name>A0A2U0SC81_9SPHN</name>
<feature type="transmembrane region" description="Helical" evidence="2">
    <location>
        <begin position="603"/>
        <end position="620"/>
    </location>
</feature>
<feature type="transmembrane region" description="Helical" evidence="2">
    <location>
        <begin position="688"/>
        <end position="708"/>
    </location>
</feature>
<feature type="transmembrane region" description="Helical" evidence="2">
    <location>
        <begin position="230"/>
        <end position="248"/>
    </location>
</feature>
<dbReference type="Proteomes" id="UP000245890">
    <property type="component" value="Unassembled WGS sequence"/>
</dbReference>